<dbReference type="Proteomes" id="UP000230750">
    <property type="component" value="Unassembled WGS sequence"/>
</dbReference>
<feature type="signal peptide" evidence="1">
    <location>
        <begin position="1"/>
        <end position="18"/>
    </location>
</feature>
<dbReference type="EMBL" id="MRZV01000048">
    <property type="protein sequence ID" value="PIK60735.1"/>
    <property type="molecule type" value="Genomic_DNA"/>
</dbReference>
<proteinExistence type="predicted"/>
<keyword evidence="1" id="KW-0732">Signal</keyword>
<gene>
    <name evidence="3" type="ORF">BSL78_02299</name>
</gene>
<dbReference type="Pfam" id="PF26215">
    <property type="entry name" value="HTH_animal"/>
    <property type="match status" value="1"/>
</dbReference>
<dbReference type="PANTHER" id="PTHR21301:SF10">
    <property type="entry name" value="REVERSE TRANSCRIPTASE DOMAIN-CONTAINING PROTEIN"/>
    <property type="match status" value="1"/>
</dbReference>
<evidence type="ECO:0000259" key="2">
    <source>
        <dbReference type="Pfam" id="PF26215"/>
    </source>
</evidence>
<protein>
    <recommendedName>
        <fullName evidence="2">Helix-turn-helix domain-containing protein</fullName>
    </recommendedName>
</protein>
<organism evidence="3 4">
    <name type="scientific">Stichopus japonicus</name>
    <name type="common">Sea cucumber</name>
    <dbReference type="NCBI Taxonomy" id="307972"/>
    <lineage>
        <taxon>Eukaryota</taxon>
        <taxon>Metazoa</taxon>
        <taxon>Echinodermata</taxon>
        <taxon>Eleutherozoa</taxon>
        <taxon>Echinozoa</taxon>
        <taxon>Holothuroidea</taxon>
        <taxon>Aspidochirotacea</taxon>
        <taxon>Aspidochirotida</taxon>
        <taxon>Stichopodidae</taxon>
        <taxon>Apostichopus</taxon>
    </lineage>
</organism>
<dbReference type="PANTHER" id="PTHR21301">
    <property type="entry name" value="REVERSE TRANSCRIPTASE"/>
    <property type="match status" value="1"/>
</dbReference>
<accession>A0A2G8LKH6</accession>
<feature type="domain" description="Helix-turn-helix" evidence="2">
    <location>
        <begin position="73"/>
        <end position="126"/>
    </location>
</feature>
<sequence>MARCLLGHLLGFLRQLSSESGFLCQSMTDNMYCTIKFTSDYSHQQVNFLDVTVRKEHGSLSTDLYTKPTDTHQYLHFSSCHHRHCKSGIAYSQALRLRRICSNNTSFMRHTDALEKHLTVRGDSARRQITSNNHNILLTSDRDRLQRPRNLRDLLVPPLTPNPTPVQHGTFKYDRTSRCIICSHLIVDSNSITGHSMQLTHNTKGHITCTTTNVIYLISCRVCGVQYDETKTTLKKRFYCHRSTVNTMKTETPVGEHFNLPNHTINDMSLQRIESLSSRPYIRISRERLWMQRLRTIQAHGLSIQEGHD</sequence>
<evidence type="ECO:0000313" key="4">
    <source>
        <dbReference type="Proteomes" id="UP000230750"/>
    </source>
</evidence>
<evidence type="ECO:0000313" key="3">
    <source>
        <dbReference type="EMBL" id="PIK60735.1"/>
    </source>
</evidence>
<dbReference type="OrthoDB" id="10025388at2759"/>
<feature type="chain" id="PRO_5013842786" description="Helix-turn-helix domain-containing protein" evidence="1">
    <location>
        <begin position="19"/>
        <end position="309"/>
    </location>
</feature>
<dbReference type="AlphaFoldDB" id="A0A2G8LKH6"/>
<evidence type="ECO:0000256" key="1">
    <source>
        <dbReference type="SAM" id="SignalP"/>
    </source>
</evidence>
<comment type="caution">
    <text evidence="3">The sequence shown here is derived from an EMBL/GenBank/DDBJ whole genome shotgun (WGS) entry which is preliminary data.</text>
</comment>
<reference evidence="3 4" key="1">
    <citation type="journal article" date="2017" name="PLoS Biol.">
        <title>The sea cucumber genome provides insights into morphological evolution and visceral regeneration.</title>
        <authorList>
            <person name="Zhang X."/>
            <person name="Sun L."/>
            <person name="Yuan J."/>
            <person name="Sun Y."/>
            <person name="Gao Y."/>
            <person name="Zhang L."/>
            <person name="Li S."/>
            <person name="Dai H."/>
            <person name="Hamel J.F."/>
            <person name="Liu C."/>
            <person name="Yu Y."/>
            <person name="Liu S."/>
            <person name="Lin W."/>
            <person name="Guo K."/>
            <person name="Jin S."/>
            <person name="Xu P."/>
            <person name="Storey K.B."/>
            <person name="Huan P."/>
            <person name="Zhang T."/>
            <person name="Zhou Y."/>
            <person name="Zhang J."/>
            <person name="Lin C."/>
            <person name="Li X."/>
            <person name="Xing L."/>
            <person name="Huo D."/>
            <person name="Sun M."/>
            <person name="Wang L."/>
            <person name="Mercier A."/>
            <person name="Li F."/>
            <person name="Yang H."/>
            <person name="Xiang J."/>
        </authorList>
    </citation>
    <scope>NUCLEOTIDE SEQUENCE [LARGE SCALE GENOMIC DNA]</scope>
    <source>
        <strain evidence="3">Shaxun</strain>
        <tissue evidence="3">Muscle</tissue>
    </source>
</reference>
<name>A0A2G8LKH6_STIJA</name>
<keyword evidence="4" id="KW-1185">Reference proteome</keyword>
<dbReference type="InterPro" id="IPR058912">
    <property type="entry name" value="HTH_animal"/>
</dbReference>